<reference evidence="1" key="1">
    <citation type="submission" date="2021-05" db="EMBL/GenBank/DDBJ databases">
        <authorList>
            <person name="Scholz U."/>
            <person name="Mascher M."/>
            <person name="Fiebig A."/>
        </authorList>
    </citation>
    <scope>NUCLEOTIDE SEQUENCE [LARGE SCALE GENOMIC DNA]</scope>
</reference>
<sequence length="385" mass="42302">MCVTLQAQGKPDMVCPSLTIYLPHPILPTKHIRLAGYTCSSVHGPLKCGPAIFRAFPPNKHQQEASASSTVDQRLQLRGQAVSPRQRDLELALVPAVGSKHKMDAAGTSKRGRRPTKPQKLKFKPKVPSHKLKKSTAKKPQLEGTKPIDAELIKTLRTGRGDAKTLRAIKDEQSAQNSEPTVASAARVSLPPVQSGGQKRAQPKRTLQIPRALPVAVTPERFYGYEDDDDEDEDDNDVELQEPLPSSTECESSVNPAKELNLLDHDDKTRMFLFQLPKSLPLLRTSSTVVQRNGKAIVREVKEGYSLNDLPGGYMGKMLVYKSGKVKMKLGDALFDVNPGTESGMTQHAVAMNTKEKHCCQLGDIEKRHVVATPDVVSLLSDNRD</sequence>
<accession>A0ACD5XBE8</accession>
<reference evidence="1" key="2">
    <citation type="submission" date="2025-09" db="UniProtKB">
        <authorList>
            <consortium name="EnsemblPlants"/>
        </authorList>
    </citation>
    <scope>IDENTIFICATION</scope>
</reference>
<organism evidence="1 2">
    <name type="scientific">Avena sativa</name>
    <name type="common">Oat</name>
    <dbReference type="NCBI Taxonomy" id="4498"/>
    <lineage>
        <taxon>Eukaryota</taxon>
        <taxon>Viridiplantae</taxon>
        <taxon>Streptophyta</taxon>
        <taxon>Embryophyta</taxon>
        <taxon>Tracheophyta</taxon>
        <taxon>Spermatophyta</taxon>
        <taxon>Magnoliopsida</taxon>
        <taxon>Liliopsida</taxon>
        <taxon>Poales</taxon>
        <taxon>Poaceae</taxon>
        <taxon>BOP clade</taxon>
        <taxon>Pooideae</taxon>
        <taxon>Poodae</taxon>
        <taxon>Poeae</taxon>
        <taxon>Poeae Chloroplast Group 1 (Aveneae type)</taxon>
        <taxon>Aveninae</taxon>
        <taxon>Avena</taxon>
    </lineage>
</organism>
<proteinExistence type="predicted"/>
<evidence type="ECO:0000313" key="2">
    <source>
        <dbReference type="Proteomes" id="UP001732700"/>
    </source>
</evidence>
<dbReference type="EnsemblPlants" id="AVESA.00010b.r2.4DG0768740.1">
    <property type="protein sequence ID" value="AVESA.00010b.r2.4DG0768740.1.CDS"/>
    <property type="gene ID" value="AVESA.00010b.r2.4DG0768740"/>
</dbReference>
<name>A0ACD5XBE8_AVESA</name>
<dbReference type="Proteomes" id="UP001732700">
    <property type="component" value="Chromosome 4D"/>
</dbReference>
<keyword evidence="2" id="KW-1185">Reference proteome</keyword>
<evidence type="ECO:0000313" key="1">
    <source>
        <dbReference type="EnsemblPlants" id="AVESA.00010b.r2.4DG0768740.1.CDS"/>
    </source>
</evidence>
<protein>
    <submittedName>
        <fullName evidence="1">Uncharacterized protein</fullName>
    </submittedName>
</protein>